<feature type="domain" description="HTH gntR-type" evidence="4">
    <location>
        <begin position="13"/>
        <end position="81"/>
    </location>
</feature>
<dbReference type="Pfam" id="PF07702">
    <property type="entry name" value="UTRA"/>
    <property type="match status" value="1"/>
</dbReference>
<sequence>MTNEAGAARVRSSLKRQEVADRLREAIRSGEHPAGSLLPGENELARRFSVSRSTIRGALEGLARDNLIETQTGVGSFVTFDGRQLDESPSWGLALAMTGIHTRAEVVRMERVVDPDLAATVGAGSMEFLALDRIRRLTGDGTAVSLERSRVPAVGAVARVPEDGLTDDSLAETMAAAGLVPARGDQWIAVAALGEEDARLLGREPGEMFLHTTRIARDADGGFVEKVVSWLDPARFRLHVSFGG</sequence>
<dbReference type="RefSeq" id="WP_089911759.1">
    <property type="nucleotide sequence ID" value="NZ_FOFV01000002.1"/>
</dbReference>
<dbReference type="OrthoDB" id="7363114at2"/>
<dbReference type="AlphaFoldDB" id="A0A1H9EWF4"/>
<dbReference type="GO" id="GO:0045892">
    <property type="term" value="P:negative regulation of DNA-templated transcription"/>
    <property type="evidence" value="ECO:0007669"/>
    <property type="project" value="TreeGrafter"/>
</dbReference>
<dbReference type="GO" id="GO:0003700">
    <property type="term" value="F:DNA-binding transcription factor activity"/>
    <property type="evidence" value="ECO:0007669"/>
    <property type="project" value="InterPro"/>
</dbReference>
<dbReference type="SUPFAM" id="SSF64288">
    <property type="entry name" value="Chorismate lyase-like"/>
    <property type="match status" value="1"/>
</dbReference>
<evidence type="ECO:0000313" key="6">
    <source>
        <dbReference type="Proteomes" id="UP000199503"/>
    </source>
</evidence>
<dbReference type="EMBL" id="FOFV01000002">
    <property type="protein sequence ID" value="SEQ29982.1"/>
    <property type="molecule type" value="Genomic_DNA"/>
</dbReference>
<dbReference type="InterPro" id="IPR036390">
    <property type="entry name" value="WH_DNA-bd_sf"/>
</dbReference>
<name>A0A1H9EWF4_9PSEU</name>
<evidence type="ECO:0000256" key="2">
    <source>
        <dbReference type="ARBA" id="ARBA00023125"/>
    </source>
</evidence>
<dbReference type="InterPro" id="IPR000524">
    <property type="entry name" value="Tscrpt_reg_HTH_GntR"/>
</dbReference>
<dbReference type="GO" id="GO:0003677">
    <property type="term" value="F:DNA binding"/>
    <property type="evidence" value="ECO:0007669"/>
    <property type="project" value="UniProtKB-KW"/>
</dbReference>
<dbReference type="Gene3D" id="1.10.10.10">
    <property type="entry name" value="Winged helix-like DNA-binding domain superfamily/Winged helix DNA-binding domain"/>
    <property type="match status" value="1"/>
</dbReference>
<dbReference type="PANTHER" id="PTHR44846:SF17">
    <property type="entry name" value="GNTR-FAMILY TRANSCRIPTIONAL REGULATOR"/>
    <property type="match status" value="1"/>
</dbReference>
<protein>
    <submittedName>
        <fullName evidence="5">GntR family transcriptional regulator</fullName>
    </submittedName>
</protein>
<keyword evidence="1" id="KW-0805">Transcription regulation</keyword>
<dbReference type="Pfam" id="PF00392">
    <property type="entry name" value="GntR"/>
    <property type="match status" value="1"/>
</dbReference>
<dbReference type="InterPro" id="IPR011663">
    <property type="entry name" value="UTRA"/>
</dbReference>
<dbReference type="PROSITE" id="PS50949">
    <property type="entry name" value="HTH_GNTR"/>
    <property type="match status" value="1"/>
</dbReference>
<dbReference type="Proteomes" id="UP000199503">
    <property type="component" value="Unassembled WGS sequence"/>
</dbReference>
<dbReference type="Gene3D" id="3.40.1410.10">
    <property type="entry name" value="Chorismate lyase-like"/>
    <property type="match status" value="1"/>
</dbReference>
<dbReference type="CDD" id="cd07377">
    <property type="entry name" value="WHTH_GntR"/>
    <property type="match status" value="1"/>
</dbReference>
<proteinExistence type="predicted"/>
<evidence type="ECO:0000256" key="3">
    <source>
        <dbReference type="ARBA" id="ARBA00023163"/>
    </source>
</evidence>
<dbReference type="InterPro" id="IPR028978">
    <property type="entry name" value="Chorismate_lyase_/UTRA_dom_sf"/>
</dbReference>
<dbReference type="PANTHER" id="PTHR44846">
    <property type="entry name" value="MANNOSYL-D-GLYCERATE TRANSPORT/METABOLISM SYSTEM REPRESSOR MNGR-RELATED"/>
    <property type="match status" value="1"/>
</dbReference>
<keyword evidence="6" id="KW-1185">Reference proteome</keyword>
<evidence type="ECO:0000256" key="1">
    <source>
        <dbReference type="ARBA" id="ARBA00023015"/>
    </source>
</evidence>
<keyword evidence="2" id="KW-0238">DNA-binding</keyword>
<accession>A0A1H9EWF4</accession>
<reference evidence="6" key="1">
    <citation type="submission" date="2016-10" db="EMBL/GenBank/DDBJ databases">
        <authorList>
            <person name="Varghese N."/>
            <person name="Submissions S."/>
        </authorList>
    </citation>
    <scope>NUCLEOTIDE SEQUENCE [LARGE SCALE GENOMIC DNA]</scope>
    <source>
        <strain evidence="6">DSM 44437</strain>
    </source>
</reference>
<evidence type="ECO:0000259" key="4">
    <source>
        <dbReference type="PROSITE" id="PS50949"/>
    </source>
</evidence>
<dbReference type="SUPFAM" id="SSF46785">
    <property type="entry name" value="Winged helix' DNA-binding domain"/>
    <property type="match status" value="1"/>
</dbReference>
<dbReference type="SMART" id="SM00345">
    <property type="entry name" value="HTH_GNTR"/>
    <property type="match status" value="1"/>
</dbReference>
<dbReference type="PRINTS" id="PR00035">
    <property type="entry name" value="HTHGNTR"/>
</dbReference>
<dbReference type="SMART" id="SM00866">
    <property type="entry name" value="UTRA"/>
    <property type="match status" value="1"/>
</dbReference>
<dbReference type="InterPro" id="IPR050679">
    <property type="entry name" value="Bact_HTH_transcr_reg"/>
</dbReference>
<organism evidence="5 6">
    <name type="scientific">Lentzea albida</name>
    <dbReference type="NCBI Taxonomy" id="65499"/>
    <lineage>
        <taxon>Bacteria</taxon>
        <taxon>Bacillati</taxon>
        <taxon>Actinomycetota</taxon>
        <taxon>Actinomycetes</taxon>
        <taxon>Pseudonocardiales</taxon>
        <taxon>Pseudonocardiaceae</taxon>
        <taxon>Lentzea</taxon>
    </lineage>
</organism>
<gene>
    <name evidence="5" type="ORF">SAMN04488000_102449</name>
</gene>
<dbReference type="InterPro" id="IPR036388">
    <property type="entry name" value="WH-like_DNA-bd_sf"/>
</dbReference>
<evidence type="ECO:0000313" key="5">
    <source>
        <dbReference type="EMBL" id="SEQ29982.1"/>
    </source>
</evidence>
<dbReference type="STRING" id="65499.SAMN04488000_102449"/>
<keyword evidence="3" id="KW-0804">Transcription</keyword>